<sequence length="249" mass="28096">MNTMGGYTLLRRISSNSDFSRLKNRPAEPGQQYQPTDVEHLANVISHGVWILPSVLALIFMVSVSVNGLQVTTTLVYGSALVLLFSTSTIFHILSYTGQFPLWRRTFHIGDRAVIYIFIASSYTPWLLLKEFHSWSEEFLCLVWGMALLGVSYAYLYHEKYKFLEIIFYLIIGVCPAICIMDMEGFKDLSGLVELSIGGAMYIFGVVFFKMDGVIPFAHAIWHCFVFVGSFCHFVAICSHLLGVNLPGF</sequence>
<accession>A0AAD8AW03</accession>
<dbReference type="InterPro" id="IPR004254">
    <property type="entry name" value="AdipoR/HlyIII-related"/>
</dbReference>
<comment type="caution">
    <text evidence="8">The sequence shown here is derived from an EMBL/GenBank/DDBJ whole genome shotgun (WGS) entry which is preliminary data.</text>
</comment>
<proteinExistence type="inferred from homology"/>
<dbReference type="GO" id="GO:0140911">
    <property type="term" value="F:pore-forming activity"/>
    <property type="evidence" value="ECO:0007669"/>
    <property type="project" value="InterPro"/>
</dbReference>
<dbReference type="PANTHER" id="PTHR20855">
    <property type="entry name" value="ADIPOR/PROGESTIN RECEPTOR-RELATED"/>
    <property type="match status" value="1"/>
</dbReference>
<comment type="subcellular location">
    <subcellularLocation>
        <location evidence="1">Cell membrane</location>
        <topology evidence="1">Multi-pass membrane protein</topology>
    </subcellularLocation>
</comment>
<dbReference type="PANTHER" id="PTHR20855:SF3">
    <property type="entry name" value="LD03007P"/>
    <property type="match status" value="1"/>
</dbReference>
<keyword evidence="4 7" id="KW-0812">Transmembrane</keyword>
<name>A0AAD8AW03_BIOPF</name>
<comment type="similarity">
    <text evidence="2">Belongs to the ADIPOR family.</text>
</comment>
<evidence type="ECO:0000256" key="7">
    <source>
        <dbReference type="SAM" id="Phobius"/>
    </source>
</evidence>
<evidence type="ECO:0000256" key="6">
    <source>
        <dbReference type="ARBA" id="ARBA00023136"/>
    </source>
</evidence>
<dbReference type="Proteomes" id="UP001233172">
    <property type="component" value="Unassembled WGS sequence"/>
</dbReference>
<protein>
    <submittedName>
        <fullName evidence="8">Monocyte to macrophage differentiation factor 2</fullName>
    </submittedName>
</protein>
<feature type="transmembrane region" description="Helical" evidence="7">
    <location>
        <begin position="163"/>
        <end position="183"/>
    </location>
</feature>
<dbReference type="Pfam" id="PF03006">
    <property type="entry name" value="HlyIII"/>
    <property type="match status" value="1"/>
</dbReference>
<reference evidence="8" key="1">
    <citation type="journal article" date="2023" name="PLoS Negl. Trop. Dis.">
        <title>A genome sequence for Biomphalaria pfeifferi, the major vector snail for the human-infecting parasite Schistosoma mansoni.</title>
        <authorList>
            <person name="Bu L."/>
            <person name="Lu L."/>
            <person name="Laidemitt M.R."/>
            <person name="Zhang S.M."/>
            <person name="Mutuku M."/>
            <person name="Mkoji G."/>
            <person name="Steinauer M."/>
            <person name="Loker E.S."/>
        </authorList>
    </citation>
    <scope>NUCLEOTIDE SEQUENCE</scope>
    <source>
        <strain evidence="8">KasaAsao</strain>
    </source>
</reference>
<dbReference type="NCBIfam" id="TIGR01065">
    <property type="entry name" value="hlyIII"/>
    <property type="match status" value="1"/>
</dbReference>
<feature type="transmembrane region" description="Helical" evidence="7">
    <location>
        <begin position="189"/>
        <end position="209"/>
    </location>
</feature>
<keyword evidence="3" id="KW-1003">Cell membrane</keyword>
<evidence type="ECO:0000313" key="9">
    <source>
        <dbReference type="Proteomes" id="UP001233172"/>
    </source>
</evidence>
<reference evidence="8" key="2">
    <citation type="submission" date="2023-04" db="EMBL/GenBank/DDBJ databases">
        <authorList>
            <person name="Bu L."/>
            <person name="Lu L."/>
            <person name="Laidemitt M.R."/>
            <person name="Zhang S.M."/>
            <person name="Mutuku M."/>
            <person name="Mkoji G."/>
            <person name="Steinauer M."/>
            <person name="Loker E.S."/>
        </authorList>
    </citation>
    <scope>NUCLEOTIDE SEQUENCE</scope>
    <source>
        <strain evidence="8">KasaAsao</strain>
        <tissue evidence="8">Whole Snail</tissue>
    </source>
</reference>
<dbReference type="InterPro" id="IPR005744">
    <property type="entry name" value="Hy-lIII"/>
</dbReference>
<evidence type="ECO:0000256" key="4">
    <source>
        <dbReference type="ARBA" id="ARBA00022692"/>
    </source>
</evidence>
<evidence type="ECO:0000256" key="5">
    <source>
        <dbReference type="ARBA" id="ARBA00022989"/>
    </source>
</evidence>
<organism evidence="8 9">
    <name type="scientific">Biomphalaria pfeifferi</name>
    <name type="common">Bloodfluke planorb</name>
    <name type="synonym">Freshwater snail</name>
    <dbReference type="NCBI Taxonomy" id="112525"/>
    <lineage>
        <taxon>Eukaryota</taxon>
        <taxon>Metazoa</taxon>
        <taxon>Spiralia</taxon>
        <taxon>Lophotrochozoa</taxon>
        <taxon>Mollusca</taxon>
        <taxon>Gastropoda</taxon>
        <taxon>Heterobranchia</taxon>
        <taxon>Euthyneura</taxon>
        <taxon>Panpulmonata</taxon>
        <taxon>Hygrophila</taxon>
        <taxon>Lymnaeoidea</taxon>
        <taxon>Planorbidae</taxon>
        <taxon>Biomphalaria</taxon>
    </lineage>
</organism>
<feature type="transmembrane region" description="Helical" evidence="7">
    <location>
        <begin position="75"/>
        <end position="97"/>
    </location>
</feature>
<keyword evidence="9" id="KW-1185">Reference proteome</keyword>
<feature type="transmembrane region" description="Helical" evidence="7">
    <location>
        <begin position="109"/>
        <end position="129"/>
    </location>
</feature>
<feature type="transmembrane region" description="Helical" evidence="7">
    <location>
        <begin position="135"/>
        <end position="156"/>
    </location>
</feature>
<feature type="transmembrane region" description="Helical" evidence="7">
    <location>
        <begin position="49"/>
        <end position="69"/>
    </location>
</feature>
<evidence type="ECO:0000256" key="1">
    <source>
        <dbReference type="ARBA" id="ARBA00004651"/>
    </source>
</evidence>
<dbReference type="EMBL" id="JASAOG010000216">
    <property type="protein sequence ID" value="KAK0043456.1"/>
    <property type="molecule type" value="Genomic_DNA"/>
</dbReference>
<evidence type="ECO:0000313" key="8">
    <source>
        <dbReference type="EMBL" id="KAK0043456.1"/>
    </source>
</evidence>
<keyword evidence="6 7" id="KW-0472">Membrane</keyword>
<dbReference type="GO" id="GO:0005886">
    <property type="term" value="C:plasma membrane"/>
    <property type="evidence" value="ECO:0007669"/>
    <property type="project" value="UniProtKB-SubCell"/>
</dbReference>
<dbReference type="AlphaFoldDB" id="A0AAD8AW03"/>
<evidence type="ECO:0000256" key="2">
    <source>
        <dbReference type="ARBA" id="ARBA00007018"/>
    </source>
</evidence>
<keyword evidence="5 7" id="KW-1133">Transmembrane helix</keyword>
<feature type="transmembrane region" description="Helical" evidence="7">
    <location>
        <begin position="221"/>
        <end position="242"/>
    </location>
</feature>
<evidence type="ECO:0000256" key="3">
    <source>
        <dbReference type="ARBA" id="ARBA00022475"/>
    </source>
</evidence>
<gene>
    <name evidence="8" type="ORF">Bpfe_027110</name>
</gene>